<dbReference type="PROSITE" id="PS01087">
    <property type="entry name" value="RADICAL_ACTIVATING"/>
    <property type="match status" value="1"/>
</dbReference>
<evidence type="ECO:0000256" key="3">
    <source>
        <dbReference type="ARBA" id="ARBA00009777"/>
    </source>
</evidence>
<dbReference type="Gene3D" id="3.20.20.70">
    <property type="entry name" value="Aldolase class I"/>
    <property type="match status" value="1"/>
</dbReference>
<evidence type="ECO:0000256" key="6">
    <source>
        <dbReference type="ARBA" id="ARBA00022691"/>
    </source>
</evidence>
<dbReference type="NCBIfam" id="TIGR02491">
    <property type="entry name" value="NrdG"/>
    <property type="match status" value="1"/>
</dbReference>
<dbReference type="SUPFAM" id="SSF102114">
    <property type="entry name" value="Radical SAM enzymes"/>
    <property type="match status" value="1"/>
</dbReference>
<dbReference type="InterPro" id="IPR034457">
    <property type="entry name" value="Organic_radical-activating"/>
</dbReference>
<dbReference type="GO" id="GO:0043365">
    <property type="term" value="F:[formate-C-acetyltransferase]-activating enzyme activity"/>
    <property type="evidence" value="ECO:0007669"/>
    <property type="project" value="InterPro"/>
</dbReference>
<evidence type="ECO:0000256" key="10">
    <source>
        <dbReference type="ARBA" id="ARBA00023014"/>
    </source>
</evidence>
<keyword evidence="9" id="KW-0408">Iron</keyword>
<keyword evidence="8 12" id="KW-0560">Oxidoreductase</keyword>
<evidence type="ECO:0000256" key="8">
    <source>
        <dbReference type="ARBA" id="ARBA00023002"/>
    </source>
</evidence>
<dbReference type="SFLD" id="SFLDG01063">
    <property type="entry name" value="activating_enzymes__group_1"/>
    <property type="match status" value="1"/>
</dbReference>
<dbReference type="EC" id="1.97.1.-" evidence="12"/>
<evidence type="ECO:0000313" key="14">
    <source>
        <dbReference type="Proteomes" id="UP000006238"/>
    </source>
</evidence>
<dbReference type="eggNOG" id="COG0602">
    <property type="taxonomic scope" value="Bacteria"/>
</dbReference>
<keyword evidence="6" id="KW-0949">S-adenosyl-L-methionine</keyword>
<keyword evidence="7" id="KW-0479">Metal-binding</keyword>
<comment type="function">
    <text evidence="2 12">Activation of anaerobic ribonucleoside-triphosphate reductase under anaerobic conditions by generation of an organic free radical, using S-adenosylmethionine and reduced flavodoxin as cosubstrates to produce 5'-deoxy-adenosine.</text>
</comment>
<proteinExistence type="inferred from homology"/>
<dbReference type="RefSeq" id="WP_005601144.1">
    <property type="nucleotide sequence ID" value="NZ_GG663519.1"/>
</dbReference>
<evidence type="ECO:0000256" key="7">
    <source>
        <dbReference type="ARBA" id="ARBA00022723"/>
    </source>
</evidence>
<reference evidence="13 14" key="1">
    <citation type="submission" date="2010-02" db="EMBL/GenBank/DDBJ databases">
        <authorList>
            <person name="Weinstock G."/>
            <person name="Sodergren E."/>
            <person name="Clifton S."/>
            <person name="Fulton L."/>
            <person name="Fulton B."/>
            <person name="Courtney L."/>
            <person name="Fronick C."/>
            <person name="Harrison M."/>
            <person name="Strong C."/>
            <person name="Farmer C."/>
            <person name="Delahaunty K."/>
            <person name="Markovic C."/>
            <person name="Hall O."/>
            <person name="Minx P."/>
            <person name="Tomlinson C."/>
            <person name="Mitreva M."/>
            <person name="Nelson J."/>
            <person name="Hou S."/>
            <person name="Wollam A."/>
            <person name="Pepin K.H."/>
            <person name="Johnson M."/>
            <person name="Bhonagiri V."/>
            <person name="Zhang X."/>
            <person name="Suruliraj S."/>
            <person name="Warren W."/>
            <person name="Chinwalla A."/>
            <person name="Mardis E.R."/>
            <person name="Wilson R.K."/>
        </authorList>
    </citation>
    <scope>NUCLEOTIDE SEQUENCE [LARGE SCALE GENOMIC DNA]</scope>
    <source>
        <strain evidence="13 14">DSM 2876</strain>
    </source>
</reference>
<keyword evidence="10" id="KW-0411">Iron-sulfur</keyword>
<sequence>MNYADIKCNDAANGPGVRISLFVSGCTHHCKGCFNEVTWDFNYGNPFTQKEIDMIIKDLEPPYISGLTILGGEPMEPANQPGILPLIRKVREVYGSGKTIWIYSGYLFDRDILGRMVNEIPETKEILSGIDVLMDGPYVEELKDLSAYFRGSSNQRAIDVPATLQNGGDIVIWEPVKPQYNYPSK</sequence>
<dbReference type="Proteomes" id="UP000006238">
    <property type="component" value="Unassembled WGS sequence"/>
</dbReference>
<evidence type="ECO:0000256" key="9">
    <source>
        <dbReference type="ARBA" id="ARBA00023004"/>
    </source>
</evidence>
<evidence type="ECO:0000256" key="12">
    <source>
        <dbReference type="PIRNR" id="PIRNR000368"/>
    </source>
</evidence>
<dbReference type="STRING" id="45851.BHV86_07605"/>
<comment type="catalytic activity">
    <reaction evidence="11">
        <text>glycyl-[protein] + reduced [flavodoxin] + S-adenosyl-L-methionine = glycin-2-yl radical-[protein] + semiquinone [flavodoxin] + 5'-deoxyadenosine + L-methionine + H(+)</text>
        <dbReference type="Rhea" id="RHEA:61976"/>
        <dbReference type="Rhea" id="RHEA-COMP:10622"/>
        <dbReference type="Rhea" id="RHEA-COMP:14480"/>
        <dbReference type="Rhea" id="RHEA-COMP:15993"/>
        <dbReference type="Rhea" id="RHEA-COMP:15994"/>
        <dbReference type="ChEBI" id="CHEBI:15378"/>
        <dbReference type="ChEBI" id="CHEBI:17319"/>
        <dbReference type="ChEBI" id="CHEBI:29947"/>
        <dbReference type="ChEBI" id="CHEBI:32722"/>
        <dbReference type="ChEBI" id="CHEBI:57618"/>
        <dbReference type="ChEBI" id="CHEBI:57844"/>
        <dbReference type="ChEBI" id="CHEBI:59789"/>
        <dbReference type="ChEBI" id="CHEBI:140311"/>
    </reaction>
</comment>
<evidence type="ECO:0000256" key="1">
    <source>
        <dbReference type="ARBA" id="ARBA00001966"/>
    </source>
</evidence>
<dbReference type="CDD" id="cd01335">
    <property type="entry name" value="Radical_SAM"/>
    <property type="match status" value="1"/>
</dbReference>
<evidence type="ECO:0000313" key="13">
    <source>
        <dbReference type="EMBL" id="EFF69460.1"/>
    </source>
</evidence>
<dbReference type="InterPro" id="IPR013785">
    <property type="entry name" value="Aldolase_TIM"/>
</dbReference>
<dbReference type="InterPro" id="IPR012837">
    <property type="entry name" value="NrdG"/>
</dbReference>
<evidence type="ECO:0000256" key="4">
    <source>
        <dbReference type="ARBA" id="ARBA00014281"/>
    </source>
</evidence>
<dbReference type="GeneID" id="98918736"/>
<protein>
    <recommendedName>
        <fullName evidence="4 12">Anaerobic ribonucleoside-triphosphate reductase-activating protein</fullName>
        <ecNumber evidence="12">1.97.1.-</ecNumber>
    </recommendedName>
</protein>
<evidence type="ECO:0000256" key="2">
    <source>
        <dbReference type="ARBA" id="ARBA00003852"/>
    </source>
</evidence>
<organism evidence="13 14">
    <name type="scientific">Eshraghiella crossota DSM 2876</name>
    <dbReference type="NCBI Taxonomy" id="511680"/>
    <lineage>
        <taxon>Bacteria</taxon>
        <taxon>Bacillati</taxon>
        <taxon>Bacillota</taxon>
        <taxon>Clostridia</taxon>
        <taxon>Lachnospirales</taxon>
        <taxon>Lachnospiraceae</taxon>
        <taxon>Eshraghiella</taxon>
    </lineage>
</organism>
<gene>
    <name evidence="13" type="primary">nrdG</name>
    <name evidence="13" type="ORF">BUTYVIB_00371</name>
</gene>
<dbReference type="PANTHER" id="PTHR30352">
    <property type="entry name" value="PYRUVATE FORMATE-LYASE-ACTIVATING ENZYME"/>
    <property type="match status" value="1"/>
</dbReference>
<dbReference type="GO" id="GO:0004748">
    <property type="term" value="F:ribonucleoside-diphosphate reductase activity, thioredoxin disulfide as acceptor"/>
    <property type="evidence" value="ECO:0007669"/>
    <property type="project" value="TreeGrafter"/>
</dbReference>
<dbReference type="Pfam" id="PF13353">
    <property type="entry name" value="Fer4_12"/>
    <property type="match status" value="1"/>
</dbReference>
<accession>D4RX20</accession>
<keyword evidence="5" id="KW-0004">4Fe-4S</keyword>
<comment type="caution">
    <text evidence="13">The sequence shown here is derived from an EMBL/GenBank/DDBJ whole genome shotgun (WGS) entry which is preliminary data.</text>
</comment>
<dbReference type="InterPro" id="IPR001989">
    <property type="entry name" value="Radical_activat_CS"/>
</dbReference>
<dbReference type="InterPro" id="IPR058240">
    <property type="entry name" value="rSAM_sf"/>
</dbReference>
<dbReference type="HOGENOM" id="CLU_089926_2_1_9"/>
<dbReference type="SFLD" id="SFLDG01066">
    <property type="entry name" value="organic_radical-activating_enz"/>
    <property type="match status" value="1"/>
</dbReference>
<evidence type="ECO:0000256" key="11">
    <source>
        <dbReference type="ARBA" id="ARBA00047365"/>
    </source>
</evidence>
<comment type="similarity">
    <text evidence="3 12">Belongs to the organic radical-activating enzymes family.</text>
</comment>
<dbReference type="PANTHER" id="PTHR30352:SF2">
    <property type="entry name" value="ANAEROBIC RIBONUCLEOSIDE-TRIPHOSPHATE REDUCTASE-ACTIVATING PROTEIN"/>
    <property type="match status" value="1"/>
</dbReference>
<dbReference type="SFLD" id="SFLDS00029">
    <property type="entry name" value="Radical_SAM"/>
    <property type="match status" value="1"/>
</dbReference>
<name>D4RX20_9FIRM</name>
<dbReference type="AlphaFoldDB" id="D4RX20"/>
<dbReference type="GO" id="GO:0051539">
    <property type="term" value="F:4 iron, 4 sulfur cluster binding"/>
    <property type="evidence" value="ECO:0007669"/>
    <property type="project" value="UniProtKB-KW"/>
</dbReference>
<dbReference type="SFLD" id="SFLDF00299">
    <property type="entry name" value="anaerobic_ribonucleoside-triph"/>
    <property type="match status" value="1"/>
</dbReference>
<dbReference type="InterPro" id="IPR007197">
    <property type="entry name" value="rSAM"/>
</dbReference>
<dbReference type="PIRSF" id="PIRSF000368">
    <property type="entry name" value="NrdG"/>
    <property type="match status" value="1"/>
</dbReference>
<keyword evidence="14" id="KW-1185">Reference proteome</keyword>
<dbReference type="GO" id="GO:0046872">
    <property type="term" value="F:metal ion binding"/>
    <property type="evidence" value="ECO:0007669"/>
    <property type="project" value="UniProtKB-KW"/>
</dbReference>
<dbReference type="EMBL" id="ABWN01000018">
    <property type="protein sequence ID" value="EFF69460.1"/>
    <property type="molecule type" value="Genomic_DNA"/>
</dbReference>
<comment type="cofactor">
    <cofactor evidence="1">
        <name>[4Fe-4S] cluster</name>
        <dbReference type="ChEBI" id="CHEBI:49883"/>
    </cofactor>
</comment>
<evidence type="ECO:0000256" key="5">
    <source>
        <dbReference type="ARBA" id="ARBA00022485"/>
    </source>
</evidence>